<dbReference type="AlphaFoldDB" id="V6TJT3"/>
<reference evidence="1 2" key="2">
    <citation type="journal article" date="2013" name="Genome Biol. Evol.">
        <title>Genome sequencing of Giardia lamblia genotypes A2 and B isolates (DH and GS) and comparative analysis with the genomes of genotypes A1 and E (WB and Pig).</title>
        <authorList>
            <person name="Adam R.D."/>
            <person name="Dahlstrom E.W."/>
            <person name="Martens C.A."/>
            <person name="Bruno D.P."/>
            <person name="Barbian K.D."/>
            <person name="Ricklefs S.M."/>
            <person name="Hernandez M.M."/>
            <person name="Narla N.P."/>
            <person name="Patel R.B."/>
            <person name="Porcella S.F."/>
            <person name="Nash T.E."/>
        </authorList>
    </citation>
    <scope>NUCLEOTIDE SEQUENCE [LARGE SCALE GENOMIC DNA]</scope>
    <source>
        <strain evidence="1 2">DH</strain>
    </source>
</reference>
<accession>V6TJT3</accession>
<name>V6TJT3_GIAIN</name>
<proteinExistence type="predicted"/>
<protein>
    <submittedName>
        <fullName evidence="1">Uncharacterized protein</fullName>
    </submittedName>
</protein>
<reference evidence="2" key="1">
    <citation type="submission" date="2012-02" db="EMBL/GenBank/DDBJ databases">
        <title>Genome sequencing of Giardia lamblia Genotypes A2 and B isolates (DH and GS) and comparative analysis with the genomes of Genotypes A1 and E (WB and Pig).</title>
        <authorList>
            <person name="Adam R."/>
            <person name="Dahlstrom E."/>
            <person name="Martens C."/>
            <person name="Bruno D."/>
            <person name="Barbian K."/>
            <person name="Porcella S.F."/>
            <person name="Nash T."/>
        </authorList>
    </citation>
    <scope>NUCLEOTIDE SEQUENCE</scope>
    <source>
        <strain evidence="2">DH</strain>
    </source>
</reference>
<dbReference type="Proteomes" id="UP000018320">
    <property type="component" value="Unassembled WGS sequence"/>
</dbReference>
<organism evidence="1 2">
    <name type="scientific">Giardia intestinalis</name>
    <name type="common">Giardia lamblia</name>
    <dbReference type="NCBI Taxonomy" id="5741"/>
    <lineage>
        <taxon>Eukaryota</taxon>
        <taxon>Metamonada</taxon>
        <taxon>Diplomonadida</taxon>
        <taxon>Hexamitidae</taxon>
        <taxon>Giardiinae</taxon>
        <taxon>Giardia</taxon>
    </lineage>
</organism>
<evidence type="ECO:0000313" key="2">
    <source>
        <dbReference type="Proteomes" id="UP000018320"/>
    </source>
</evidence>
<dbReference type="EMBL" id="AHGT01000031">
    <property type="protein sequence ID" value="ESU37185.1"/>
    <property type="molecule type" value="Genomic_DNA"/>
</dbReference>
<evidence type="ECO:0000313" key="1">
    <source>
        <dbReference type="EMBL" id="ESU37185.1"/>
    </source>
</evidence>
<dbReference type="VEuPathDB" id="GiardiaDB:QR46_2986"/>
<dbReference type="VEuPathDB" id="GiardiaDB:GL50803_0015007"/>
<comment type="caution">
    <text evidence="1">The sequence shown here is derived from an EMBL/GenBank/DDBJ whole genome shotgun (WGS) entry which is preliminary data.</text>
</comment>
<dbReference type="VEuPathDB" id="GiardiaDB:GL50581_1846"/>
<sequence length="183" mass="19613">MAGDVRKRQGGLVGTLGTLAYSAYLKETKLPRDLLQSSVAADSGMAARIVEETESAAKTICQTLQTAETNLVQKLVVPPRCNQAFLGALTPAELSRMGIRQPGYDVADDEPTEASGILDTEYSDVVSEVSASLSGGAKNHATKPPVICIGDLYFSRYNPLFHHRDTLQIQKLDSNRSSPCSGI</sequence>
<gene>
    <name evidence="1" type="ORF">DHA2_152975</name>
</gene>
<dbReference type="VEuPathDB" id="GiardiaDB:DHA2_152975"/>